<feature type="chain" id="PRO_5007585009" description="Secreted protein" evidence="1">
    <location>
        <begin position="28"/>
        <end position="101"/>
    </location>
</feature>
<dbReference type="AlphaFoldDB" id="A0A151MEP9"/>
<evidence type="ECO:0000256" key="1">
    <source>
        <dbReference type="SAM" id="SignalP"/>
    </source>
</evidence>
<proteinExistence type="predicted"/>
<evidence type="ECO:0000313" key="3">
    <source>
        <dbReference type="Proteomes" id="UP000050525"/>
    </source>
</evidence>
<sequence>MLLGQGSKQSLGVQALFLLFLLHQTLLLQLLHKSPQPAALRSPATLLLTAAQVAATHTLVRAEMFARHQGEKAHSLLFSSKSAALKLLHLDGHGKTKPELM</sequence>
<comment type="caution">
    <text evidence="2">The sequence shown here is derived from an EMBL/GenBank/DDBJ whole genome shotgun (WGS) entry which is preliminary data.</text>
</comment>
<evidence type="ECO:0000313" key="2">
    <source>
        <dbReference type="EMBL" id="KYO23002.1"/>
    </source>
</evidence>
<gene>
    <name evidence="2" type="ORF">Y1Q_0005494</name>
</gene>
<keyword evidence="3" id="KW-1185">Reference proteome</keyword>
<organism evidence="2 3">
    <name type="scientific">Alligator mississippiensis</name>
    <name type="common">American alligator</name>
    <dbReference type="NCBI Taxonomy" id="8496"/>
    <lineage>
        <taxon>Eukaryota</taxon>
        <taxon>Metazoa</taxon>
        <taxon>Chordata</taxon>
        <taxon>Craniata</taxon>
        <taxon>Vertebrata</taxon>
        <taxon>Euteleostomi</taxon>
        <taxon>Archelosauria</taxon>
        <taxon>Archosauria</taxon>
        <taxon>Crocodylia</taxon>
        <taxon>Alligatoridae</taxon>
        <taxon>Alligatorinae</taxon>
        <taxon>Alligator</taxon>
    </lineage>
</organism>
<dbReference type="EMBL" id="AKHW03006215">
    <property type="protein sequence ID" value="KYO23002.1"/>
    <property type="molecule type" value="Genomic_DNA"/>
</dbReference>
<keyword evidence="1" id="KW-0732">Signal</keyword>
<reference evidence="2 3" key="1">
    <citation type="journal article" date="2012" name="Genome Biol.">
        <title>Sequencing three crocodilian genomes to illuminate the evolution of archosaurs and amniotes.</title>
        <authorList>
            <person name="St John J.A."/>
            <person name="Braun E.L."/>
            <person name="Isberg S.R."/>
            <person name="Miles L.G."/>
            <person name="Chong A.Y."/>
            <person name="Gongora J."/>
            <person name="Dalzell P."/>
            <person name="Moran C."/>
            <person name="Bed'hom B."/>
            <person name="Abzhanov A."/>
            <person name="Burgess S.C."/>
            <person name="Cooksey A.M."/>
            <person name="Castoe T.A."/>
            <person name="Crawford N.G."/>
            <person name="Densmore L.D."/>
            <person name="Drew J.C."/>
            <person name="Edwards S.V."/>
            <person name="Faircloth B.C."/>
            <person name="Fujita M.K."/>
            <person name="Greenwold M.J."/>
            <person name="Hoffmann F.G."/>
            <person name="Howard J.M."/>
            <person name="Iguchi T."/>
            <person name="Janes D.E."/>
            <person name="Khan S.Y."/>
            <person name="Kohno S."/>
            <person name="de Koning A.J."/>
            <person name="Lance S.L."/>
            <person name="McCarthy F.M."/>
            <person name="McCormack J.E."/>
            <person name="Merchant M.E."/>
            <person name="Peterson D.G."/>
            <person name="Pollock D.D."/>
            <person name="Pourmand N."/>
            <person name="Raney B.J."/>
            <person name="Roessler K.A."/>
            <person name="Sanford J.R."/>
            <person name="Sawyer R.H."/>
            <person name="Schmidt C.J."/>
            <person name="Triplett E.W."/>
            <person name="Tuberville T.D."/>
            <person name="Venegas-Anaya M."/>
            <person name="Howard J.T."/>
            <person name="Jarvis E.D."/>
            <person name="Guillette L.J.Jr."/>
            <person name="Glenn T.C."/>
            <person name="Green R.E."/>
            <person name="Ray D.A."/>
        </authorList>
    </citation>
    <scope>NUCLEOTIDE SEQUENCE [LARGE SCALE GENOMIC DNA]</scope>
    <source>
        <strain evidence="2">KSC_2009_1</strain>
    </source>
</reference>
<name>A0A151MEP9_ALLMI</name>
<protein>
    <recommendedName>
        <fullName evidence="4">Secreted protein</fullName>
    </recommendedName>
</protein>
<dbReference type="Proteomes" id="UP000050525">
    <property type="component" value="Unassembled WGS sequence"/>
</dbReference>
<feature type="signal peptide" evidence="1">
    <location>
        <begin position="1"/>
        <end position="27"/>
    </location>
</feature>
<evidence type="ECO:0008006" key="4">
    <source>
        <dbReference type="Google" id="ProtNLM"/>
    </source>
</evidence>
<accession>A0A151MEP9</accession>